<evidence type="ECO:0000313" key="3">
    <source>
        <dbReference type="Proteomes" id="UP000326396"/>
    </source>
</evidence>
<comment type="caution">
    <text evidence="2">The sequence shown here is derived from an EMBL/GenBank/DDBJ whole genome shotgun (WGS) entry which is preliminary data.</text>
</comment>
<evidence type="ECO:0000256" key="1">
    <source>
        <dbReference type="SAM" id="MobiDB-lite"/>
    </source>
</evidence>
<dbReference type="AlphaFoldDB" id="A0A5N6NEY0"/>
<reference evidence="2 3" key="1">
    <citation type="submission" date="2019-05" db="EMBL/GenBank/DDBJ databases">
        <title>Mikania micrantha, genome provides insights into the molecular mechanism of rapid growth.</title>
        <authorList>
            <person name="Liu B."/>
        </authorList>
    </citation>
    <scope>NUCLEOTIDE SEQUENCE [LARGE SCALE GENOMIC DNA]</scope>
    <source>
        <strain evidence="2">NLD-2019</strain>
        <tissue evidence="2">Leaf</tissue>
    </source>
</reference>
<feature type="region of interest" description="Disordered" evidence="1">
    <location>
        <begin position="1"/>
        <end position="27"/>
    </location>
</feature>
<organism evidence="2 3">
    <name type="scientific">Mikania micrantha</name>
    <name type="common">bitter vine</name>
    <dbReference type="NCBI Taxonomy" id="192012"/>
    <lineage>
        <taxon>Eukaryota</taxon>
        <taxon>Viridiplantae</taxon>
        <taxon>Streptophyta</taxon>
        <taxon>Embryophyta</taxon>
        <taxon>Tracheophyta</taxon>
        <taxon>Spermatophyta</taxon>
        <taxon>Magnoliopsida</taxon>
        <taxon>eudicotyledons</taxon>
        <taxon>Gunneridae</taxon>
        <taxon>Pentapetalae</taxon>
        <taxon>asterids</taxon>
        <taxon>campanulids</taxon>
        <taxon>Asterales</taxon>
        <taxon>Asteraceae</taxon>
        <taxon>Asteroideae</taxon>
        <taxon>Heliantheae alliance</taxon>
        <taxon>Eupatorieae</taxon>
        <taxon>Mikania</taxon>
    </lineage>
</organism>
<dbReference type="Proteomes" id="UP000326396">
    <property type="component" value="Linkage Group LG2"/>
</dbReference>
<proteinExistence type="predicted"/>
<dbReference type="EMBL" id="SZYD01000012">
    <property type="protein sequence ID" value="KAD4586431.1"/>
    <property type="molecule type" value="Genomic_DNA"/>
</dbReference>
<feature type="compositionally biased region" description="Polar residues" evidence="1">
    <location>
        <begin position="1"/>
        <end position="10"/>
    </location>
</feature>
<keyword evidence="3" id="KW-1185">Reference proteome</keyword>
<protein>
    <submittedName>
        <fullName evidence="2">Uncharacterized protein</fullName>
    </submittedName>
</protein>
<sequence length="160" mass="17243">MPGVGQSQPITAVDSRPTDKNFQSRGEGSRLLEGKLLSLPLGDDEIDIGKGEHLLLGVDNSPKQENPLLMGTCLPLESVGFLIDIGGTTTCRCERPTGAVETLEKRTKDVKHYCVKEGAHGNLGSCFDLVLSHCGVGKIQAYWDHCEGKAVNSLRGQVRK</sequence>
<evidence type="ECO:0000313" key="2">
    <source>
        <dbReference type="EMBL" id="KAD4586431.1"/>
    </source>
</evidence>
<dbReference type="OrthoDB" id="1911237at2759"/>
<name>A0A5N6NEY0_9ASTR</name>
<accession>A0A5N6NEY0</accession>
<gene>
    <name evidence="2" type="ORF">E3N88_24032</name>
</gene>